<sequence>MNLFEIYPEMDQEKSFDNLLYKRVSFKNSENNYKLFGFDKCFKKRWKSLFKNFAIPFQQTHYFDNKELNQSCHCNECGGKVKKKILICNRELRDYQFSAMKLRYPASPKLSIQPQTVRPSNKDLSLIGSSAHFSIILINFYVTNIRNKSFREVLENLSFQLSN</sequence>
<accession>A0CQM0</accession>
<reference evidence="1 2" key="1">
    <citation type="journal article" date="2006" name="Nature">
        <title>Global trends of whole-genome duplications revealed by the ciliate Paramecium tetraurelia.</title>
        <authorList>
            <consortium name="Genoscope"/>
            <person name="Aury J.-M."/>
            <person name="Jaillon O."/>
            <person name="Duret L."/>
            <person name="Noel B."/>
            <person name="Jubin C."/>
            <person name="Porcel B.M."/>
            <person name="Segurens B."/>
            <person name="Daubin V."/>
            <person name="Anthouard V."/>
            <person name="Aiach N."/>
            <person name="Arnaiz O."/>
            <person name="Billaut A."/>
            <person name="Beisson J."/>
            <person name="Blanc I."/>
            <person name="Bouhouche K."/>
            <person name="Camara F."/>
            <person name="Duharcourt S."/>
            <person name="Guigo R."/>
            <person name="Gogendeau D."/>
            <person name="Katinka M."/>
            <person name="Keller A.-M."/>
            <person name="Kissmehl R."/>
            <person name="Klotz C."/>
            <person name="Koll F."/>
            <person name="Le Moue A."/>
            <person name="Lepere C."/>
            <person name="Malinsky S."/>
            <person name="Nowacki M."/>
            <person name="Nowak J.K."/>
            <person name="Plattner H."/>
            <person name="Poulain J."/>
            <person name="Ruiz F."/>
            <person name="Serrano V."/>
            <person name="Zagulski M."/>
            <person name="Dessen P."/>
            <person name="Betermier M."/>
            <person name="Weissenbach J."/>
            <person name="Scarpelli C."/>
            <person name="Schachter V."/>
            <person name="Sperling L."/>
            <person name="Meyer E."/>
            <person name="Cohen J."/>
            <person name="Wincker P."/>
        </authorList>
    </citation>
    <scope>NUCLEOTIDE SEQUENCE [LARGE SCALE GENOMIC DNA]</scope>
    <source>
        <strain evidence="1 2">Stock d4-2</strain>
    </source>
</reference>
<keyword evidence="2" id="KW-1185">Reference proteome</keyword>
<evidence type="ECO:0000313" key="2">
    <source>
        <dbReference type="Proteomes" id="UP000000600"/>
    </source>
</evidence>
<dbReference type="GeneID" id="5026269"/>
<proteinExistence type="predicted"/>
<name>A0CQM0_PARTE</name>
<dbReference type="HOGENOM" id="CLU_1630227_0_0_1"/>
<dbReference type="RefSeq" id="XP_001440484.1">
    <property type="nucleotide sequence ID" value="XM_001440447.1"/>
</dbReference>
<dbReference type="KEGG" id="ptm:GSPATT00009435001"/>
<dbReference type="EMBL" id="CT868141">
    <property type="protein sequence ID" value="CAK73087.1"/>
    <property type="molecule type" value="Genomic_DNA"/>
</dbReference>
<protein>
    <submittedName>
        <fullName evidence="1">Uncharacterized protein</fullName>
    </submittedName>
</protein>
<dbReference type="AlphaFoldDB" id="A0CQM0"/>
<gene>
    <name evidence="1" type="ORF">GSPATT00009435001</name>
</gene>
<evidence type="ECO:0000313" key="1">
    <source>
        <dbReference type="EMBL" id="CAK73087.1"/>
    </source>
</evidence>
<organism evidence="1 2">
    <name type="scientific">Paramecium tetraurelia</name>
    <dbReference type="NCBI Taxonomy" id="5888"/>
    <lineage>
        <taxon>Eukaryota</taxon>
        <taxon>Sar</taxon>
        <taxon>Alveolata</taxon>
        <taxon>Ciliophora</taxon>
        <taxon>Intramacronucleata</taxon>
        <taxon>Oligohymenophorea</taxon>
        <taxon>Peniculida</taxon>
        <taxon>Parameciidae</taxon>
        <taxon>Paramecium</taxon>
    </lineage>
</organism>
<dbReference type="InParanoid" id="A0CQM0"/>
<dbReference type="OrthoDB" id="310704at2759"/>
<dbReference type="Proteomes" id="UP000000600">
    <property type="component" value="Unassembled WGS sequence"/>
</dbReference>